<dbReference type="GO" id="GO:0005743">
    <property type="term" value="C:mitochondrial inner membrane"/>
    <property type="evidence" value="ECO:0007669"/>
    <property type="project" value="UniProtKB-ARBA"/>
</dbReference>
<protein>
    <recommendedName>
        <fullName evidence="7">Small ribosomal subunit protein bS18m</fullName>
    </recommendedName>
    <alternativeName>
        <fullName evidence="9">28S ribosomal protein S18-1, mitochondrial</fullName>
    </alternativeName>
    <alternativeName>
        <fullName evidence="8">28S ribosomal protein S18c, mitochondrial</fullName>
    </alternativeName>
</protein>
<dbReference type="Proteomes" id="UP000504640">
    <property type="component" value="Unplaced"/>
</dbReference>
<dbReference type="GO" id="GO:0003735">
    <property type="term" value="F:structural constituent of ribosome"/>
    <property type="evidence" value="ECO:0007669"/>
    <property type="project" value="InterPro"/>
</dbReference>
<comment type="subcellular location">
    <subcellularLocation>
        <location evidence="1">Mitochondrion</location>
    </subcellularLocation>
</comment>
<dbReference type="Gene3D" id="4.10.640.10">
    <property type="entry name" value="Ribosomal protein S18"/>
    <property type="match status" value="1"/>
</dbReference>
<keyword evidence="5" id="KW-0496">Mitochondrion</keyword>
<evidence type="ECO:0000256" key="1">
    <source>
        <dbReference type="ARBA" id="ARBA00004173"/>
    </source>
</evidence>
<evidence type="ECO:0000313" key="10">
    <source>
        <dbReference type="Proteomes" id="UP000504640"/>
    </source>
</evidence>
<dbReference type="PRINTS" id="PR00974">
    <property type="entry name" value="RIBOSOMALS18"/>
</dbReference>
<dbReference type="InterPro" id="IPR036870">
    <property type="entry name" value="Ribosomal_bS18_sf"/>
</dbReference>
<dbReference type="GO" id="GO:0005763">
    <property type="term" value="C:mitochondrial small ribosomal subunit"/>
    <property type="evidence" value="ECO:0007669"/>
    <property type="project" value="UniProtKB-ARBA"/>
</dbReference>
<evidence type="ECO:0000256" key="3">
    <source>
        <dbReference type="ARBA" id="ARBA00022946"/>
    </source>
</evidence>
<evidence type="ECO:0000313" key="11">
    <source>
        <dbReference type="RefSeq" id="XP_032109588.1"/>
    </source>
</evidence>
<accession>A0A6J3FUZ1</accession>
<keyword evidence="4" id="KW-0689">Ribosomal protein</keyword>
<dbReference type="SUPFAM" id="SSF46911">
    <property type="entry name" value="Ribosomal protein S18"/>
    <property type="match status" value="1"/>
</dbReference>
<gene>
    <name evidence="11" type="primary">LOC116533820</name>
</gene>
<reference evidence="11" key="1">
    <citation type="submission" date="2025-08" db="UniProtKB">
        <authorList>
            <consortium name="RefSeq"/>
        </authorList>
    </citation>
    <scope>IDENTIFICATION</scope>
    <source>
        <tissue evidence="11">Blood</tissue>
    </source>
</reference>
<organism evidence="10 11">
    <name type="scientific">Sapajus apella</name>
    <name type="common">Brown-capped capuchin</name>
    <name type="synonym">Cebus apella</name>
    <dbReference type="NCBI Taxonomy" id="9515"/>
    <lineage>
        <taxon>Eukaryota</taxon>
        <taxon>Metazoa</taxon>
        <taxon>Chordata</taxon>
        <taxon>Craniata</taxon>
        <taxon>Vertebrata</taxon>
        <taxon>Euteleostomi</taxon>
        <taxon>Mammalia</taxon>
        <taxon>Eutheria</taxon>
        <taxon>Euarchontoglires</taxon>
        <taxon>Primates</taxon>
        <taxon>Haplorrhini</taxon>
        <taxon>Platyrrhini</taxon>
        <taxon>Cebidae</taxon>
        <taxon>Cebinae</taxon>
        <taxon>Sapajus</taxon>
    </lineage>
</organism>
<keyword evidence="3" id="KW-0809">Transit peptide</keyword>
<keyword evidence="10" id="KW-1185">Reference proteome</keyword>
<evidence type="ECO:0000256" key="9">
    <source>
        <dbReference type="ARBA" id="ARBA00080084"/>
    </source>
</evidence>
<evidence type="ECO:0000256" key="5">
    <source>
        <dbReference type="ARBA" id="ARBA00023128"/>
    </source>
</evidence>
<dbReference type="FunFam" id="4.10.640.10:FF:000007">
    <property type="entry name" value="28S ribosomal protein S18c, mitochondrial"/>
    <property type="match status" value="1"/>
</dbReference>
<dbReference type="Pfam" id="PF01084">
    <property type="entry name" value="Ribosomal_S18"/>
    <property type="match status" value="1"/>
</dbReference>
<evidence type="ECO:0000256" key="6">
    <source>
        <dbReference type="ARBA" id="ARBA00023274"/>
    </source>
</evidence>
<dbReference type="PANTHER" id="PTHR13479:SF40">
    <property type="entry name" value="SMALL RIBOSOMAL SUBUNIT PROTEIN BS18M"/>
    <property type="match status" value="1"/>
</dbReference>
<keyword evidence="6" id="KW-0687">Ribonucleoprotein</keyword>
<dbReference type="RefSeq" id="XP_032109588.1">
    <property type="nucleotide sequence ID" value="XM_032253697.1"/>
</dbReference>
<dbReference type="GO" id="GO:0070181">
    <property type="term" value="F:small ribosomal subunit rRNA binding"/>
    <property type="evidence" value="ECO:0007669"/>
    <property type="project" value="TreeGrafter"/>
</dbReference>
<dbReference type="GO" id="GO:0032543">
    <property type="term" value="P:mitochondrial translation"/>
    <property type="evidence" value="ECO:0007669"/>
    <property type="project" value="TreeGrafter"/>
</dbReference>
<evidence type="ECO:0000256" key="8">
    <source>
        <dbReference type="ARBA" id="ARBA00076783"/>
    </source>
</evidence>
<proteinExistence type="inferred from homology"/>
<evidence type="ECO:0000256" key="7">
    <source>
        <dbReference type="ARBA" id="ARBA00035264"/>
    </source>
</evidence>
<dbReference type="PANTHER" id="PTHR13479">
    <property type="entry name" value="30S RIBOSOMAL PROTEIN S18"/>
    <property type="match status" value="1"/>
</dbReference>
<comment type="similarity">
    <text evidence="2">Belongs to the bacterial ribosomal protein bS18 family.</text>
</comment>
<dbReference type="InterPro" id="IPR001648">
    <property type="entry name" value="Ribosomal_bS18"/>
</dbReference>
<dbReference type="AlphaFoldDB" id="A0A6J3FUZ1"/>
<evidence type="ECO:0000256" key="2">
    <source>
        <dbReference type="ARBA" id="ARBA00005589"/>
    </source>
</evidence>
<name>A0A6J3FUZ1_SAPAP</name>
<dbReference type="GeneID" id="116533820"/>
<sequence length="137" mass="15354">MATMVAVCSGLGRKKLTCLLTATVYLAHPGTHMRPWGRCYKYKQVTSNENLPIPMENPYKGPLKKYILCGKYVNYKNNVPLLSHCISPFTGCIHGRHITGLCGKKQKEITKAIKRAQIMGLMPVSYKVCISQRPQSL</sequence>
<evidence type="ECO:0000256" key="4">
    <source>
        <dbReference type="ARBA" id="ARBA00022980"/>
    </source>
</evidence>